<keyword evidence="1" id="KW-1133">Transmembrane helix</keyword>
<keyword evidence="1" id="KW-0472">Membrane</keyword>
<keyword evidence="1" id="KW-0812">Transmembrane</keyword>
<evidence type="ECO:0000313" key="3">
    <source>
        <dbReference type="Proteomes" id="UP000219612"/>
    </source>
</evidence>
<protein>
    <recommendedName>
        <fullName evidence="4">LysE type translocator</fullName>
    </recommendedName>
</protein>
<evidence type="ECO:0000256" key="1">
    <source>
        <dbReference type="SAM" id="Phobius"/>
    </source>
</evidence>
<keyword evidence="3" id="KW-1185">Reference proteome</keyword>
<evidence type="ECO:0008006" key="4">
    <source>
        <dbReference type="Google" id="ProtNLM"/>
    </source>
</evidence>
<dbReference type="RefSeq" id="WP_097326722.1">
    <property type="nucleotide sequence ID" value="NZ_OBDY01000024.1"/>
</dbReference>
<sequence length="97" mass="9922">MTTALLSFAAVGALLTITPGLDTALVLRSALNGGRRPAFFTATGICLGALTWGALTNLLNPRVGAFYLTVLPQFTPAVDATTGTALIGFGLKLGLSR</sequence>
<dbReference type="AlphaFoldDB" id="A0A285JRA4"/>
<name>A0A285JRA4_9ACTN</name>
<reference evidence="2 3" key="1">
    <citation type="submission" date="2017-09" db="EMBL/GenBank/DDBJ databases">
        <authorList>
            <person name="Ehlers B."/>
            <person name="Leendertz F.H."/>
        </authorList>
    </citation>
    <scope>NUCLEOTIDE SEQUENCE [LARGE SCALE GENOMIC DNA]</scope>
    <source>
        <strain evidence="2 3">CGMCC 4.6857</strain>
    </source>
</reference>
<organism evidence="2 3">
    <name type="scientific">Paractinoplanes atraurantiacus</name>
    <dbReference type="NCBI Taxonomy" id="1036182"/>
    <lineage>
        <taxon>Bacteria</taxon>
        <taxon>Bacillati</taxon>
        <taxon>Actinomycetota</taxon>
        <taxon>Actinomycetes</taxon>
        <taxon>Micromonosporales</taxon>
        <taxon>Micromonosporaceae</taxon>
        <taxon>Paractinoplanes</taxon>
    </lineage>
</organism>
<dbReference type="Proteomes" id="UP000219612">
    <property type="component" value="Unassembled WGS sequence"/>
</dbReference>
<dbReference type="EMBL" id="OBDY01000024">
    <property type="protein sequence ID" value="SNY62788.1"/>
    <property type="molecule type" value="Genomic_DNA"/>
</dbReference>
<gene>
    <name evidence="2" type="ORF">SAMN05421748_12422</name>
</gene>
<evidence type="ECO:0000313" key="2">
    <source>
        <dbReference type="EMBL" id="SNY62788.1"/>
    </source>
</evidence>
<accession>A0A285JRA4</accession>
<proteinExistence type="predicted"/>
<dbReference type="OrthoDB" id="3530905at2"/>
<feature type="transmembrane region" description="Helical" evidence="1">
    <location>
        <begin position="36"/>
        <end position="55"/>
    </location>
</feature>